<dbReference type="Gene3D" id="1.20.140.10">
    <property type="entry name" value="Butyryl-CoA Dehydrogenase, subunit A, domain 3"/>
    <property type="match status" value="1"/>
</dbReference>
<dbReference type="PIRSF" id="PIRSF016578">
    <property type="entry name" value="HsaA"/>
    <property type="match status" value="1"/>
</dbReference>
<dbReference type="PROSITE" id="PS00072">
    <property type="entry name" value="ACYL_COA_DH_1"/>
    <property type="match status" value="1"/>
</dbReference>
<evidence type="ECO:0000256" key="5">
    <source>
        <dbReference type="ARBA" id="ARBA00023002"/>
    </source>
</evidence>
<comment type="similarity">
    <text evidence="2 8">Belongs to the acyl-CoA dehydrogenase family.</text>
</comment>
<dbReference type="PROSITE" id="PS00073">
    <property type="entry name" value="ACYL_COA_DH_2"/>
    <property type="match status" value="1"/>
</dbReference>
<evidence type="ECO:0000259" key="10">
    <source>
        <dbReference type="Pfam" id="PF02770"/>
    </source>
</evidence>
<dbReference type="Proteomes" id="UP000321245">
    <property type="component" value="Unassembled WGS sequence"/>
</dbReference>
<gene>
    <name evidence="12" type="ORF">EB1_13410</name>
</gene>
<dbReference type="FunFam" id="1.10.540.10:FF:000002">
    <property type="entry name" value="Acyl-CoA dehydrogenase FadE19"/>
    <property type="match status" value="1"/>
</dbReference>
<dbReference type="InterPro" id="IPR009075">
    <property type="entry name" value="AcylCo_DH/oxidase_C"/>
</dbReference>
<accession>A0A511NH15</accession>
<dbReference type="GO" id="GO:0050660">
    <property type="term" value="F:flavin adenine dinucleotide binding"/>
    <property type="evidence" value="ECO:0007669"/>
    <property type="project" value="InterPro"/>
</dbReference>
<organism evidence="12 13">
    <name type="scientific">Empedobacter brevis NBRC 14943 = ATCC 43319</name>
    <dbReference type="NCBI Taxonomy" id="1218108"/>
    <lineage>
        <taxon>Bacteria</taxon>
        <taxon>Pseudomonadati</taxon>
        <taxon>Bacteroidota</taxon>
        <taxon>Flavobacteriia</taxon>
        <taxon>Flavobacteriales</taxon>
        <taxon>Weeksellaceae</taxon>
        <taxon>Empedobacter</taxon>
    </lineage>
</organism>
<keyword evidence="5 8" id="KW-0560">Oxidoreductase</keyword>
<keyword evidence="13" id="KW-1185">Reference proteome</keyword>
<dbReference type="InterPro" id="IPR006089">
    <property type="entry name" value="Acyl-CoA_DH_CS"/>
</dbReference>
<feature type="domain" description="Acyl-CoA oxidase/dehydrogenase middle" evidence="10">
    <location>
        <begin position="122"/>
        <end position="217"/>
    </location>
</feature>
<keyword evidence="4 8" id="KW-0274">FAD</keyword>
<evidence type="ECO:0000256" key="2">
    <source>
        <dbReference type="ARBA" id="ARBA00009347"/>
    </source>
</evidence>
<dbReference type="Pfam" id="PF02771">
    <property type="entry name" value="Acyl-CoA_dh_N"/>
    <property type="match status" value="1"/>
</dbReference>
<dbReference type="InterPro" id="IPR006091">
    <property type="entry name" value="Acyl-CoA_Oxase/DH_mid-dom"/>
</dbReference>
<feature type="domain" description="Acyl-CoA dehydrogenase/oxidase C-terminal" evidence="9">
    <location>
        <begin position="231"/>
        <end position="377"/>
    </location>
</feature>
<dbReference type="InterPro" id="IPR046373">
    <property type="entry name" value="Acyl-CoA_Oxase/DH_mid-dom_sf"/>
</dbReference>
<dbReference type="SUPFAM" id="SSF56645">
    <property type="entry name" value="Acyl-CoA dehydrogenase NM domain-like"/>
    <property type="match status" value="1"/>
</dbReference>
<dbReference type="PANTHER" id="PTHR43884">
    <property type="entry name" value="ACYL-COA DEHYDROGENASE"/>
    <property type="match status" value="1"/>
</dbReference>
<dbReference type="InterPro" id="IPR013786">
    <property type="entry name" value="AcylCoA_DH/ox_N"/>
</dbReference>
<evidence type="ECO:0000256" key="3">
    <source>
        <dbReference type="ARBA" id="ARBA00022630"/>
    </source>
</evidence>
<dbReference type="InterPro" id="IPR009100">
    <property type="entry name" value="AcylCoA_DH/oxidase_NM_dom_sf"/>
</dbReference>
<dbReference type="Gene3D" id="1.10.540.10">
    <property type="entry name" value="Acyl-CoA dehydrogenase/oxidase, N-terminal domain"/>
    <property type="match status" value="1"/>
</dbReference>
<dbReference type="STRING" id="1218108.GCA_000382425_02287"/>
<dbReference type="InterPro" id="IPR036250">
    <property type="entry name" value="AcylCo_DH-like_C"/>
</dbReference>
<evidence type="ECO:0000256" key="4">
    <source>
        <dbReference type="ARBA" id="ARBA00022827"/>
    </source>
</evidence>
<reference evidence="12 13" key="1">
    <citation type="submission" date="2019-07" db="EMBL/GenBank/DDBJ databases">
        <title>Whole genome shotgun sequence of Empedobacter brevis NBRC 14943.</title>
        <authorList>
            <person name="Hosoyama A."/>
            <person name="Uohara A."/>
            <person name="Ohji S."/>
            <person name="Ichikawa N."/>
        </authorList>
    </citation>
    <scope>NUCLEOTIDE SEQUENCE [LARGE SCALE GENOMIC DNA]</scope>
    <source>
        <strain evidence="12 13">NBRC 14943</strain>
    </source>
</reference>
<protein>
    <recommendedName>
        <fullName evidence="7">Cyclohex-1-ene-1-carbonyl-CoA dehydrogenase</fullName>
        <ecNumber evidence="6">1.3.8.10</ecNumber>
    </recommendedName>
</protein>
<dbReference type="FunFam" id="2.40.110.10:FF:000001">
    <property type="entry name" value="Acyl-CoA dehydrogenase, mitochondrial"/>
    <property type="match status" value="1"/>
</dbReference>
<dbReference type="InterPro" id="IPR037069">
    <property type="entry name" value="AcylCoA_DH/ox_N_sf"/>
</dbReference>
<keyword evidence="3 8" id="KW-0285">Flavoprotein</keyword>
<dbReference type="Gene3D" id="2.40.110.10">
    <property type="entry name" value="Butyryl-CoA Dehydrogenase, subunit A, domain 2"/>
    <property type="match status" value="1"/>
</dbReference>
<evidence type="ECO:0000256" key="8">
    <source>
        <dbReference type="RuleBase" id="RU362125"/>
    </source>
</evidence>
<dbReference type="Pfam" id="PF02770">
    <property type="entry name" value="Acyl-CoA_dh_M"/>
    <property type="match status" value="1"/>
</dbReference>
<proteinExistence type="inferred from homology"/>
<evidence type="ECO:0000256" key="1">
    <source>
        <dbReference type="ARBA" id="ARBA00001974"/>
    </source>
</evidence>
<dbReference type="FunFam" id="1.20.140.10:FF:000004">
    <property type="entry name" value="Acyl-CoA dehydrogenase FadE25"/>
    <property type="match status" value="1"/>
</dbReference>
<feature type="domain" description="Acyl-CoA dehydrogenase/oxidase N-terminal" evidence="11">
    <location>
        <begin position="6"/>
        <end position="118"/>
    </location>
</feature>
<dbReference type="EC" id="1.3.8.10" evidence="6"/>
<dbReference type="EMBL" id="BJXC01000007">
    <property type="protein sequence ID" value="GEM51551.1"/>
    <property type="molecule type" value="Genomic_DNA"/>
</dbReference>
<comment type="cofactor">
    <cofactor evidence="1 8">
        <name>FAD</name>
        <dbReference type="ChEBI" id="CHEBI:57692"/>
    </cofactor>
</comment>
<evidence type="ECO:0000256" key="7">
    <source>
        <dbReference type="ARBA" id="ARBA00072305"/>
    </source>
</evidence>
<dbReference type="AlphaFoldDB" id="A0A511NH15"/>
<name>A0A511NH15_9FLAO</name>
<dbReference type="GeneID" id="84650427"/>
<evidence type="ECO:0000313" key="13">
    <source>
        <dbReference type="Proteomes" id="UP000321245"/>
    </source>
</evidence>
<dbReference type="Pfam" id="PF00441">
    <property type="entry name" value="Acyl-CoA_dh_1"/>
    <property type="match status" value="1"/>
</dbReference>
<evidence type="ECO:0000259" key="9">
    <source>
        <dbReference type="Pfam" id="PF00441"/>
    </source>
</evidence>
<dbReference type="SUPFAM" id="SSF47203">
    <property type="entry name" value="Acyl-CoA dehydrogenase C-terminal domain-like"/>
    <property type="match status" value="1"/>
</dbReference>
<evidence type="ECO:0000259" key="11">
    <source>
        <dbReference type="Pfam" id="PF02771"/>
    </source>
</evidence>
<sequence>MNFQLSEEQLMIQQAARDFAKAELLPGVIERDETSTFPTDAVKKMGELGFLGMMVDPKYGGSGLDSVSYVIAMEEIAKVDASAAVVMSVNNSLVCAGMEKYCSEEQKQKYLVPLASGQVIGAFCLSEPDAGSDATSQKTTAVDRGDYYLLNGTKNWITNGSTASTYLVIAQTDPEKGHKGINAFIVEKGWEGFEIGPKEQKMGIRGSDTHSLFFNDVKVPKENRIGENGFGFAFAMNVLNGGRIGIASQALGIAQGAYELALDYAKIRKAFKTEIINHQAVAFKLADMATNITAARMLCFKAAVEKDEGKDISISGAMAKLFASKTANDVASEAVQIHGGNGYVREYHVERMMRDAKITQIYEGTSEIQKIVISRGIAK</sequence>
<dbReference type="GO" id="GO:0003995">
    <property type="term" value="F:acyl-CoA dehydrogenase activity"/>
    <property type="evidence" value="ECO:0007669"/>
    <property type="project" value="InterPro"/>
</dbReference>
<evidence type="ECO:0000313" key="12">
    <source>
        <dbReference type="EMBL" id="GEM51551.1"/>
    </source>
</evidence>
<dbReference type="RefSeq" id="WP_019975765.1">
    <property type="nucleotide sequence ID" value="NZ_BJXC01000007.1"/>
</dbReference>
<dbReference type="OrthoDB" id="9802867at2"/>
<dbReference type="PANTHER" id="PTHR43884:SF12">
    <property type="entry name" value="ISOVALERYL-COA DEHYDROGENASE, MITOCHONDRIAL-RELATED"/>
    <property type="match status" value="1"/>
</dbReference>
<comment type="caution">
    <text evidence="12">The sequence shown here is derived from an EMBL/GenBank/DDBJ whole genome shotgun (WGS) entry which is preliminary data.</text>
</comment>
<evidence type="ECO:0000256" key="6">
    <source>
        <dbReference type="ARBA" id="ARBA00066362"/>
    </source>
</evidence>